<reference evidence="5" key="1">
    <citation type="submission" date="2022-07" db="EMBL/GenBank/DDBJ databases">
        <title>Characterization of the Novel Bacterium Alteromonas immobilis LMIT006 and Alteromonas gregis LMIT007.</title>
        <authorList>
            <person name="Lin X."/>
        </authorList>
    </citation>
    <scope>NUCLEOTIDE SEQUENCE</scope>
    <source>
        <strain evidence="5">LMIT007</strain>
    </source>
</reference>
<dbReference type="Proteomes" id="UP001165413">
    <property type="component" value="Unassembled WGS sequence"/>
</dbReference>
<dbReference type="Gene3D" id="3.40.50.300">
    <property type="entry name" value="P-loop containing nucleotide triphosphate hydrolases"/>
    <property type="match status" value="1"/>
</dbReference>
<proteinExistence type="predicted"/>
<dbReference type="InterPro" id="IPR006073">
    <property type="entry name" value="GTP-bd"/>
</dbReference>
<keyword evidence="6" id="KW-1185">Reference proteome</keyword>
<feature type="compositionally biased region" description="Basic and acidic residues" evidence="3">
    <location>
        <begin position="298"/>
        <end position="338"/>
    </location>
</feature>
<dbReference type="InterPro" id="IPR023179">
    <property type="entry name" value="GTP-bd_ortho_bundle_sf"/>
</dbReference>
<evidence type="ECO:0000313" key="5">
    <source>
        <dbReference type="EMBL" id="MCP3428431.1"/>
    </source>
</evidence>
<evidence type="ECO:0000256" key="2">
    <source>
        <dbReference type="ARBA" id="ARBA00023134"/>
    </source>
</evidence>
<sequence>MAVHWFPGHMHKALKEMQEALSTVDILIEVLDARLPYSSENPEIARLRGDKPCLKIFNKSDLADPELTAEWQAHLEQDRSIKTYTTSLEDKGNTKHIIELIRQTCAAKNKSIKNITAMIIGIPNVGKSTIVNILADRVIAKTGNEAGVTKNQQRINLGSGIVLLDTPGVLWPKFLNPNSGYRLGISGAVKDTALEYDDIGFFAADYLIKAYPEYLKTRFKLDHIPDTEIEFLESAAKTRGAIMTGGRVNLHKICELLIGEFRTGKLGPVSLETPAMIEAELAEVARIAEKKAADKLKRKERFKDGSLTPDKHDRKEVRTKKRGEQSARDKARQQEINKQKKKRR</sequence>
<keyword evidence="1" id="KW-0547">Nucleotide-binding</keyword>
<dbReference type="GO" id="GO:0006412">
    <property type="term" value="P:translation"/>
    <property type="evidence" value="ECO:0007669"/>
    <property type="project" value="TreeGrafter"/>
</dbReference>
<comment type="caution">
    <text evidence="5">The sequence shown here is derived from an EMBL/GenBank/DDBJ whole genome shotgun (WGS) entry which is preliminary data.</text>
</comment>
<dbReference type="PANTHER" id="PTHR45782:SF4">
    <property type="entry name" value="MITOCHONDRIAL RIBOSOME-ASSOCIATED GTPASE 1"/>
    <property type="match status" value="1"/>
</dbReference>
<dbReference type="InterPro" id="IPR027417">
    <property type="entry name" value="P-loop_NTPase"/>
</dbReference>
<dbReference type="Pfam" id="PF01926">
    <property type="entry name" value="MMR_HSR1"/>
    <property type="match status" value="1"/>
</dbReference>
<name>A0AA41X136_9ALTE</name>
<feature type="domain" description="CP-type G" evidence="4">
    <location>
        <begin position="11"/>
        <end position="172"/>
    </location>
</feature>
<keyword evidence="2" id="KW-0342">GTP-binding</keyword>
<protein>
    <submittedName>
        <fullName evidence="5">Ribosome biogenesis GTPase YlqF</fullName>
    </submittedName>
</protein>
<dbReference type="PROSITE" id="PS51721">
    <property type="entry name" value="G_CP"/>
    <property type="match status" value="1"/>
</dbReference>
<dbReference type="RefSeq" id="WP_254099708.1">
    <property type="nucleotide sequence ID" value="NZ_JANATA010000007.1"/>
</dbReference>
<dbReference type="SUPFAM" id="SSF52540">
    <property type="entry name" value="P-loop containing nucleoside triphosphate hydrolases"/>
    <property type="match status" value="1"/>
</dbReference>
<evidence type="ECO:0000259" key="4">
    <source>
        <dbReference type="PROSITE" id="PS51721"/>
    </source>
</evidence>
<dbReference type="CDD" id="cd01856">
    <property type="entry name" value="YlqF"/>
    <property type="match status" value="1"/>
</dbReference>
<organism evidence="5 6">
    <name type="scientific">Opacimonas viscosa</name>
    <dbReference type="NCBI Taxonomy" id="2961944"/>
    <lineage>
        <taxon>Bacteria</taxon>
        <taxon>Pseudomonadati</taxon>
        <taxon>Pseudomonadota</taxon>
        <taxon>Gammaproteobacteria</taxon>
        <taxon>Alteromonadales</taxon>
        <taxon>Alteromonadaceae</taxon>
        <taxon>Opacimonas</taxon>
    </lineage>
</organism>
<dbReference type="PANTHER" id="PTHR45782">
    <property type="entry name" value="MITOCHONDRIAL RIBOSOME-ASSOCIATED GTPASE 1"/>
    <property type="match status" value="1"/>
</dbReference>
<dbReference type="FunFam" id="3.40.50.300:FF:000590">
    <property type="entry name" value="Ribosome biogenesis GTPase A"/>
    <property type="match status" value="1"/>
</dbReference>
<dbReference type="GO" id="GO:0005525">
    <property type="term" value="F:GTP binding"/>
    <property type="evidence" value="ECO:0007669"/>
    <property type="project" value="UniProtKB-KW"/>
</dbReference>
<dbReference type="Gene3D" id="1.10.1580.10">
    <property type="match status" value="1"/>
</dbReference>
<dbReference type="InterPro" id="IPR030378">
    <property type="entry name" value="G_CP_dom"/>
</dbReference>
<gene>
    <name evidence="5" type="primary">ylqF</name>
    <name evidence="5" type="ORF">NLF92_05670</name>
</gene>
<evidence type="ECO:0000256" key="1">
    <source>
        <dbReference type="ARBA" id="ARBA00022741"/>
    </source>
</evidence>
<evidence type="ECO:0000313" key="6">
    <source>
        <dbReference type="Proteomes" id="UP001165413"/>
    </source>
</evidence>
<accession>A0AA41X136</accession>
<dbReference type="GO" id="GO:0003924">
    <property type="term" value="F:GTPase activity"/>
    <property type="evidence" value="ECO:0007669"/>
    <property type="project" value="TreeGrafter"/>
</dbReference>
<evidence type="ECO:0000256" key="3">
    <source>
        <dbReference type="SAM" id="MobiDB-lite"/>
    </source>
</evidence>
<dbReference type="NCBIfam" id="TIGR03596">
    <property type="entry name" value="GTPase_YlqF"/>
    <property type="match status" value="1"/>
</dbReference>
<dbReference type="AlphaFoldDB" id="A0AA41X136"/>
<dbReference type="EMBL" id="JANATA010000007">
    <property type="protein sequence ID" value="MCP3428431.1"/>
    <property type="molecule type" value="Genomic_DNA"/>
</dbReference>
<dbReference type="InterPro" id="IPR019991">
    <property type="entry name" value="GTP-bd_ribosome_bgen"/>
</dbReference>
<feature type="region of interest" description="Disordered" evidence="3">
    <location>
        <begin position="298"/>
        <end position="344"/>
    </location>
</feature>